<keyword evidence="3 5" id="KW-0479">Metal-binding</keyword>
<dbReference type="EMBL" id="VFPQ01000001">
    <property type="protein sequence ID" value="TQM74169.1"/>
    <property type="molecule type" value="Genomic_DNA"/>
</dbReference>
<dbReference type="PIRSF" id="PIRSF004761">
    <property type="entry name" value="Hydrgn_mat_HypA"/>
    <property type="match status" value="1"/>
</dbReference>
<dbReference type="GO" id="GO:0016151">
    <property type="term" value="F:nickel cation binding"/>
    <property type="evidence" value="ECO:0007669"/>
    <property type="project" value="UniProtKB-UniRule"/>
</dbReference>
<accession>A0A543IUC2</accession>
<evidence type="ECO:0000313" key="7">
    <source>
        <dbReference type="Proteomes" id="UP000319213"/>
    </source>
</evidence>
<dbReference type="PANTHER" id="PTHR34535">
    <property type="entry name" value="HYDROGENASE MATURATION FACTOR HYPA"/>
    <property type="match status" value="1"/>
</dbReference>
<keyword evidence="4 5" id="KW-0862">Zinc</keyword>
<comment type="function">
    <text evidence="5">Involved in the maturation of [NiFe] hydrogenases. Required for nickel insertion into the metal center of the hydrogenase.</text>
</comment>
<feature type="binding site" evidence="5">
    <location>
        <position position="86"/>
    </location>
    <ligand>
        <name>Zn(2+)</name>
        <dbReference type="ChEBI" id="CHEBI:29105"/>
    </ligand>
</feature>
<dbReference type="PROSITE" id="PS01249">
    <property type="entry name" value="HYPA"/>
    <property type="match status" value="1"/>
</dbReference>
<proteinExistence type="inferred from homology"/>
<sequence>MHEIGLCEGLVDLIGKQAEGRRVTGVKVRIGARHAVVDEAFDQAFALAAADTVAEGARLDVVITPVTLLCRGCGRVSDSLDVLAECPGCGGDNLEYQGGDELVLESLTFAEEDRCASASPAG</sequence>
<feature type="binding site" evidence="5">
    <location>
        <position position="70"/>
    </location>
    <ligand>
        <name>Zn(2+)</name>
        <dbReference type="ChEBI" id="CHEBI:29105"/>
    </ligand>
</feature>
<name>A0A543IUC2_9ACTN</name>
<keyword evidence="7" id="KW-1185">Reference proteome</keyword>
<dbReference type="RefSeq" id="WP_142258379.1">
    <property type="nucleotide sequence ID" value="NZ_BMPV01000006.1"/>
</dbReference>
<dbReference type="InterPro" id="IPR020538">
    <property type="entry name" value="Hydgase_Ni_incorp_HypA/HybF_CS"/>
</dbReference>
<evidence type="ECO:0000256" key="5">
    <source>
        <dbReference type="HAMAP-Rule" id="MF_00213"/>
    </source>
</evidence>
<evidence type="ECO:0000313" key="6">
    <source>
        <dbReference type="EMBL" id="TQM74169.1"/>
    </source>
</evidence>
<comment type="similarity">
    <text evidence="1 5">Belongs to the HypA/HybF family.</text>
</comment>
<dbReference type="PANTHER" id="PTHR34535:SF3">
    <property type="entry name" value="HYDROGENASE MATURATION FACTOR HYPA"/>
    <property type="match status" value="1"/>
</dbReference>
<comment type="caution">
    <text evidence="6">The sequence shown here is derived from an EMBL/GenBank/DDBJ whole genome shotgun (WGS) entry which is preliminary data.</text>
</comment>
<gene>
    <name evidence="5" type="primary">hypA</name>
    <name evidence="6" type="ORF">FHX40_0833</name>
</gene>
<dbReference type="Gene3D" id="3.30.2320.80">
    <property type="match status" value="1"/>
</dbReference>
<feature type="binding site" evidence="5">
    <location>
        <position position="2"/>
    </location>
    <ligand>
        <name>Ni(2+)</name>
        <dbReference type="ChEBI" id="CHEBI:49786"/>
    </ligand>
</feature>
<protein>
    <recommendedName>
        <fullName evidence="5">Hydrogenase maturation factor HypA</fullName>
    </recommendedName>
</protein>
<feature type="binding site" evidence="5">
    <location>
        <position position="73"/>
    </location>
    <ligand>
        <name>Zn(2+)</name>
        <dbReference type="ChEBI" id="CHEBI:29105"/>
    </ligand>
</feature>
<evidence type="ECO:0000256" key="3">
    <source>
        <dbReference type="ARBA" id="ARBA00022723"/>
    </source>
</evidence>
<feature type="binding site" evidence="5">
    <location>
        <position position="89"/>
    </location>
    <ligand>
        <name>Zn(2+)</name>
        <dbReference type="ChEBI" id="CHEBI:29105"/>
    </ligand>
</feature>
<dbReference type="Pfam" id="PF01155">
    <property type="entry name" value="HypA"/>
    <property type="match status" value="1"/>
</dbReference>
<dbReference type="Proteomes" id="UP000319213">
    <property type="component" value="Unassembled WGS sequence"/>
</dbReference>
<dbReference type="HAMAP" id="MF_00213">
    <property type="entry name" value="HypA_HybF"/>
    <property type="match status" value="1"/>
</dbReference>
<organism evidence="6 7">
    <name type="scientific">Thermopolyspora flexuosa</name>
    <dbReference type="NCBI Taxonomy" id="103836"/>
    <lineage>
        <taxon>Bacteria</taxon>
        <taxon>Bacillati</taxon>
        <taxon>Actinomycetota</taxon>
        <taxon>Actinomycetes</taxon>
        <taxon>Streptosporangiales</taxon>
        <taxon>Streptosporangiaceae</taxon>
        <taxon>Thermopolyspora</taxon>
    </lineage>
</organism>
<dbReference type="OrthoDB" id="288014at2"/>
<keyword evidence="2 5" id="KW-0533">Nickel</keyword>
<evidence type="ECO:0000256" key="2">
    <source>
        <dbReference type="ARBA" id="ARBA00022596"/>
    </source>
</evidence>
<dbReference type="GO" id="GO:0008270">
    <property type="term" value="F:zinc ion binding"/>
    <property type="evidence" value="ECO:0007669"/>
    <property type="project" value="UniProtKB-UniRule"/>
</dbReference>
<evidence type="ECO:0000256" key="1">
    <source>
        <dbReference type="ARBA" id="ARBA00010748"/>
    </source>
</evidence>
<dbReference type="AlphaFoldDB" id="A0A543IUC2"/>
<evidence type="ECO:0000256" key="4">
    <source>
        <dbReference type="ARBA" id="ARBA00022833"/>
    </source>
</evidence>
<reference evidence="6 7" key="1">
    <citation type="submission" date="2019-06" db="EMBL/GenBank/DDBJ databases">
        <title>Sequencing the genomes of 1000 actinobacteria strains.</title>
        <authorList>
            <person name="Klenk H.-P."/>
        </authorList>
    </citation>
    <scope>NUCLEOTIDE SEQUENCE [LARGE SCALE GENOMIC DNA]</scope>
    <source>
        <strain evidence="6 7">DSM 43186</strain>
    </source>
</reference>
<dbReference type="GO" id="GO:0051604">
    <property type="term" value="P:protein maturation"/>
    <property type="evidence" value="ECO:0007669"/>
    <property type="project" value="InterPro"/>
</dbReference>
<dbReference type="InterPro" id="IPR000688">
    <property type="entry name" value="HypA/HybF"/>
</dbReference>